<feature type="domain" description="HTH lysR-type" evidence="5">
    <location>
        <begin position="4"/>
        <end position="61"/>
    </location>
</feature>
<organism evidence="6 7">
    <name type="scientific">Candidatus Allofournierella merdipullorum</name>
    <dbReference type="NCBI Taxonomy" id="2838595"/>
    <lineage>
        <taxon>Bacteria</taxon>
        <taxon>Bacillati</taxon>
        <taxon>Bacillota</taxon>
        <taxon>Clostridia</taxon>
        <taxon>Eubacteriales</taxon>
        <taxon>Oscillospiraceae</taxon>
        <taxon>Allofournierella</taxon>
    </lineage>
</organism>
<dbReference type="Proteomes" id="UP000824035">
    <property type="component" value="Unassembled WGS sequence"/>
</dbReference>
<dbReference type="PROSITE" id="PS50931">
    <property type="entry name" value="HTH_LYSR"/>
    <property type="match status" value="1"/>
</dbReference>
<dbReference type="InterPro" id="IPR005119">
    <property type="entry name" value="LysR_subst-bd"/>
</dbReference>
<comment type="caution">
    <text evidence="6">The sequence shown here is derived from an EMBL/GenBank/DDBJ whole genome shotgun (WGS) entry which is preliminary data.</text>
</comment>
<protein>
    <submittedName>
        <fullName evidence="6">LysR family transcriptional regulator</fullName>
    </submittedName>
</protein>
<accession>A0A9D2E2L7</accession>
<sequence>MNDISFQQILYFRAAMRSTSFSAAAKLAYTTQSTISKEISALERVVGEPLFFRSKQGSFPTERAVALDIELTDIYDTVEHLLNDSAALSKDELRIGFCQSIDFLSAIPDFFDTLKEFEEKLNLKLVCRENSEILKAVLDGSLDIGFILSDTNPVNPNIKLHIAALSAPRVYFSCNCPLAQLDTPIPMDAFSRYPLITTKYLIEQNGYRMINLLPFTPAWIKIVDSYNDVLLHLATGRYITLLRPYVNLASNKNITGCDLPESYALKQGVSMIWRKDSKNPNLRALLSRLRLL</sequence>
<dbReference type="AlphaFoldDB" id="A0A9D2E2L7"/>
<dbReference type="InterPro" id="IPR036388">
    <property type="entry name" value="WH-like_DNA-bd_sf"/>
</dbReference>
<evidence type="ECO:0000313" key="7">
    <source>
        <dbReference type="Proteomes" id="UP000824035"/>
    </source>
</evidence>
<comment type="similarity">
    <text evidence="1">Belongs to the LysR transcriptional regulatory family.</text>
</comment>
<dbReference type="Pfam" id="PF03466">
    <property type="entry name" value="LysR_substrate"/>
    <property type="match status" value="1"/>
</dbReference>
<evidence type="ECO:0000256" key="2">
    <source>
        <dbReference type="ARBA" id="ARBA00023015"/>
    </source>
</evidence>
<reference evidence="6" key="2">
    <citation type="submission" date="2021-04" db="EMBL/GenBank/DDBJ databases">
        <authorList>
            <person name="Gilroy R."/>
        </authorList>
    </citation>
    <scope>NUCLEOTIDE SEQUENCE</scope>
    <source>
        <strain evidence="6">ChiGjej4B4-18154</strain>
    </source>
</reference>
<dbReference type="SUPFAM" id="SSF46785">
    <property type="entry name" value="Winged helix' DNA-binding domain"/>
    <property type="match status" value="1"/>
</dbReference>
<gene>
    <name evidence="6" type="ORF">H9813_00320</name>
</gene>
<evidence type="ECO:0000256" key="3">
    <source>
        <dbReference type="ARBA" id="ARBA00023125"/>
    </source>
</evidence>
<keyword evidence="2" id="KW-0805">Transcription regulation</keyword>
<dbReference type="InterPro" id="IPR036390">
    <property type="entry name" value="WH_DNA-bd_sf"/>
</dbReference>
<evidence type="ECO:0000256" key="4">
    <source>
        <dbReference type="ARBA" id="ARBA00023163"/>
    </source>
</evidence>
<dbReference type="Gene3D" id="1.10.10.10">
    <property type="entry name" value="Winged helix-like DNA-binding domain superfamily/Winged helix DNA-binding domain"/>
    <property type="match status" value="1"/>
</dbReference>
<dbReference type="Pfam" id="PF00126">
    <property type="entry name" value="HTH_1"/>
    <property type="match status" value="1"/>
</dbReference>
<dbReference type="GO" id="GO:0032993">
    <property type="term" value="C:protein-DNA complex"/>
    <property type="evidence" value="ECO:0007669"/>
    <property type="project" value="TreeGrafter"/>
</dbReference>
<dbReference type="PANTHER" id="PTHR30346">
    <property type="entry name" value="TRANSCRIPTIONAL DUAL REGULATOR HCAR-RELATED"/>
    <property type="match status" value="1"/>
</dbReference>
<keyword evidence="4" id="KW-0804">Transcription</keyword>
<dbReference type="PANTHER" id="PTHR30346:SF17">
    <property type="entry name" value="LYSR FAMILY TRANSCRIPTIONAL REGULATOR"/>
    <property type="match status" value="1"/>
</dbReference>
<dbReference type="SUPFAM" id="SSF53850">
    <property type="entry name" value="Periplasmic binding protein-like II"/>
    <property type="match status" value="1"/>
</dbReference>
<evidence type="ECO:0000313" key="6">
    <source>
        <dbReference type="EMBL" id="HIZ29665.1"/>
    </source>
</evidence>
<reference evidence="6" key="1">
    <citation type="journal article" date="2021" name="PeerJ">
        <title>Extensive microbial diversity within the chicken gut microbiome revealed by metagenomics and culture.</title>
        <authorList>
            <person name="Gilroy R."/>
            <person name="Ravi A."/>
            <person name="Getino M."/>
            <person name="Pursley I."/>
            <person name="Horton D.L."/>
            <person name="Alikhan N.F."/>
            <person name="Baker D."/>
            <person name="Gharbi K."/>
            <person name="Hall N."/>
            <person name="Watson M."/>
            <person name="Adriaenssens E.M."/>
            <person name="Foster-Nyarko E."/>
            <person name="Jarju S."/>
            <person name="Secka A."/>
            <person name="Antonio M."/>
            <person name="Oren A."/>
            <person name="Chaudhuri R.R."/>
            <person name="La Ragione R."/>
            <person name="Hildebrand F."/>
            <person name="Pallen M.J."/>
        </authorList>
    </citation>
    <scope>NUCLEOTIDE SEQUENCE</scope>
    <source>
        <strain evidence="6">ChiGjej4B4-18154</strain>
    </source>
</reference>
<dbReference type="GO" id="GO:0003677">
    <property type="term" value="F:DNA binding"/>
    <property type="evidence" value="ECO:0007669"/>
    <property type="project" value="UniProtKB-KW"/>
</dbReference>
<dbReference type="Gene3D" id="3.40.190.10">
    <property type="entry name" value="Periplasmic binding protein-like II"/>
    <property type="match status" value="2"/>
</dbReference>
<dbReference type="GO" id="GO:0003700">
    <property type="term" value="F:DNA-binding transcription factor activity"/>
    <property type="evidence" value="ECO:0007669"/>
    <property type="project" value="InterPro"/>
</dbReference>
<evidence type="ECO:0000256" key="1">
    <source>
        <dbReference type="ARBA" id="ARBA00009437"/>
    </source>
</evidence>
<proteinExistence type="inferred from homology"/>
<evidence type="ECO:0000259" key="5">
    <source>
        <dbReference type="PROSITE" id="PS50931"/>
    </source>
</evidence>
<dbReference type="PRINTS" id="PR00039">
    <property type="entry name" value="HTHLYSR"/>
</dbReference>
<dbReference type="EMBL" id="DXBV01000005">
    <property type="protein sequence ID" value="HIZ29665.1"/>
    <property type="molecule type" value="Genomic_DNA"/>
</dbReference>
<dbReference type="InterPro" id="IPR000847">
    <property type="entry name" value="LysR_HTH_N"/>
</dbReference>
<dbReference type="RefSeq" id="WP_394969070.1">
    <property type="nucleotide sequence ID" value="NZ_CALXHM010000034.1"/>
</dbReference>
<keyword evidence="3" id="KW-0238">DNA-binding</keyword>
<name>A0A9D2E2L7_9FIRM</name>